<gene>
    <name evidence="1" type="ordered locus">Psesu_1179</name>
</gene>
<sequence length="200" mass="20307">MKASDNEFPKLILTEGAPPATPDAGTVKVYAKTDGAVYAMDDTGAETPLGGGGGGSGDVVGPSSAVDARVAVFDGTSGKLIKDGGVTVDELVAQARTSPENVQTGTAYTLVLADAFKLVAMNNASPNTLTVPPNSAVAFPVGTRIDLSQDGAGQTTIAAGAGVTIRTPETLKIRKQYGKATLIKRATDTWDLEGNLEATP</sequence>
<dbReference type="RefSeq" id="WP_013534857.1">
    <property type="nucleotide sequence ID" value="NC_014924.1"/>
</dbReference>
<dbReference type="Proteomes" id="UP000008632">
    <property type="component" value="Chromosome"/>
</dbReference>
<reference evidence="1 2" key="1">
    <citation type="submission" date="2011-01" db="EMBL/GenBank/DDBJ databases">
        <title>Complete sequence of Pseudoxanthomonas suwonensis 11-1.</title>
        <authorList>
            <consortium name="US DOE Joint Genome Institute"/>
            <person name="Lucas S."/>
            <person name="Copeland A."/>
            <person name="Lapidus A."/>
            <person name="Cheng J.-F."/>
            <person name="Goodwin L."/>
            <person name="Pitluck S."/>
            <person name="Teshima H."/>
            <person name="Detter J.C."/>
            <person name="Han C."/>
            <person name="Tapia R."/>
            <person name="Land M."/>
            <person name="Hauser L."/>
            <person name="Kyrpides N."/>
            <person name="Ivanova N."/>
            <person name="Ovchinnikova G."/>
            <person name="Siebers A.K."/>
            <person name="Allgaier M."/>
            <person name="Thelen M.P."/>
            <person name="Hugenholtz P."/>
            <person name="Gladden J."/>
            <person name="Woyke T."/>
        </authorList>
    </citation>
    <scope>NUCLEOTIDE SEQUENCE [LARGE SCALE GENOMIC DNA]</scope>
    <source>
        <strain evidence="2">11-1</strain>
    </source>
</reference>
<organism evidence="1 2">
    <name type="scientific">Pseudoxanthomonas suwonensis (strain 11-1)</name>
    <dbReference type="NCBI Taxonomy" id="743721"/>
    <lineage>
        <taxon>Bacteria</taxon>
        <taxon>Pseudomonadati</taxon>
        <taxon>Pseudomonadota</taxon>
        <taxon>Gammaproteobacteria</taxon>
        <taxon>Lysobacterales</taxon>
        <taxon>Lysobacteraceae</taxon>
        <taxon>Pseudoxanthomonas</taxon>
    </lineage>
</organism>
<dbReference type="KEGG" id="psu:Psesu_1179"/>
<keyword evidence="2" id="KW-1185">Reference proteome</keyword>
<dbReference type="HOGENOM" id="CLU_1365256_0_0_6"/>
<evidence type="ECO:0000313" key="2">
    <source>
        <dbReference type="Proteomes" id="UP000008632"/>
    </source>
</evidence>
<dbReference type="OrthoDB" id="6058483at2"/>
<dbReference type="EMBL" id="CP002446">
    <property type="protein sequence ID" value="ADV27028.1"/>
    <property type="molecule type" value="Genomic_DNA"/>
</dbReference>
<dbReference type="eggNOG" id="ENOG5033H6U">
    <property type="taxonomic scope" value="Bacteria"/>
</dbReference>
<protein>
    <submittedName>
        <fullName evidence="1">Triple helix repeat-containing collagen</fullName>
    </submittedName>
</protein>
<name>E6WS79_PSEUU</name>
<proteinExistence type="predicted"/>
<keyword evidence="1" id="KW-0176">Collagen</keyword>
<accession>E6WS79</accession>
<evidence type="ECO:0000313" key="1">
    <source>
        <dbReference type="EMBL" id="ADV27028.1"/>
    </source>
</evidence>
<dbReference type="STRING" id="743721.Psesu_1179"/>
<dbReference type="AlphaFoldDB" id="E6WS79"/>